<reference evidence="1 2" key="1">
    <citation type="submission" date="2023-02" db="EMBL/GenBank/DDBJ databases">
        <title>Study of novel species of the Microbacterium genus.</title>
        <authorList>
            <person name="Arroyo-Herrera I."/>
            <person name="Roman-Ponce B."/>
            <person name="Vasquez-Murrieta M.S."/>
        </authorList>
    </citation>
    <scope>NUCLEOTIDE SEQUENCE [LARGE SCALE GENOMIC DNA]</scope>
    <source>
        <strain evidence="1 2">NE1TT3</strain>
    </source>
</reference>
<sequence length="109" mass="12276">MTTRGVAMVLDMSPIARKPSAVRLATSDALRQLPPRRPEPARVEGDVRWELVDVDRYEVREGEVVLGYVDVVGAVFVALSGPWYSAAVELRQTLRFDEAIQTLRSTRRH</sequence>
<proteinExistence type="predicted"/>
<dbReference type="RefSeq" id="WP_274224462.1">
    <property type="nucleotide sequence ID" value="NZ_JAQZCG020000002.1"/>
</dbReference>
<dbReference type="Proteomes" id="UP001218170">
    <property type="component" value="Unassembled WGS sequence"/>
</dbReference>
<protein>
    <submittedName>
        <fullName evidence="1">Uncharacterized protein</fullName>
    </submittedName>
</protein>
<dbReference type="EMBL" id="JAQZCI010000001">
    <property type="protein sequence ID" value="MDD7961463.1"/>
    <property type="molecule type" value="Genomic_DNA"/>
</dbReference>
<accession>A0ABT5SF96</accession>
<evidence type="ECO:0000313" key="2">
    <source>
        <dbReference type="Proteomes" id="UP001218170"/>
    </source>
</evidence>
<name>A0ABT5SF96_9MICO</name>
<gene>
    <name evidence="1" type="ORF">PUW80_03755</name>
</gene>
<organism evidence="1 2">
    <name type="scientific">Microbacterium thalli</name>
    <dbReference type="NCBI Taxonomy" id="3027921"/>
    <lineage>
        <taxon>Bacteria</taxon>
        <taxon>Bacillati</taxon>
        <taxon>Actinomycetota</taxon>
        <taxon>Actinomycetes</taxon>
        <taxon>Micrococcales</taxon>
        <taxon>Microbacteriaceae</taxon>
        <taxon>Microbacterium</taxon>
    </lineage>
</organism>
<evidence type="ECO:0000313" key="1">
    <source>
        <dbReference type="EMBL" id="MDD7961463.1"/>
    </source>
</evidence>
<keyword evidence="2" id="KW-1185">Reference proteome</keyword>
<comment type="caution">
    <text evidence="1">The sequence shown here is derived from an EMBL/GenBank/DDBJ whole genome shotgun (WGS) entry which is preliminary data.</text>
</comment>